<accession>A0ABY8B6P1</accession>
<proteinExistence type="predicted"/>
<reference evidence="1 2" key="1">
    <citation type="submission" date="2023-02" db="EMBL/GenBank/DDBJ databases">
        <title>Gemone sequence of Telluria chitinolytica ACM 3522T.</title>
        <authorList>
            <person name="Frediansyah A."/>
            <person name="Miess H."/>
            <person name="Gross H."/>
        </authorList>
    </citation>
    <scope>NUCLEOTIDE SEQUENCE [LARGE SCALE GENOMIC DNA]</scope>
    <source>
        <strain evidence="1 2">ACM 3522</strain>
    </source>
</reference>
<evidence type="ECO:0000313" key="1">
    <source>
        <dbReference type="EMBL" id="WEF31605.1"/>
    </source>
</evidence>
<dbReference type="RefSeq" id="WP_277414375.1">
    <property type="nucleotide sequence ID" value="NZ_CP119083.1"/>
</dbReference>
<evidence type="ECO:0000313" key="2">
    <source>
        <dbReference type="Proteomes" id="UP001216510"/>
    </source>
</evidence>
<gene>
    <name evidence="1" type="ORF">PX653_19380</name>
</gene>
<organism evidence="1 2">
    <name type="scientific">Pseudoduganella chitinolytica</name>
    <dbReference type="NCBI Taxonomy" id="34070"/>
    <lineage>
        <taxon>Bacteria</taxon>
        <taxon>Pseudomonadati</taxon>
        <taxon>Pseudomonadota</taxon>
        <taxon>Betaproteobacteria</taxon>
        <taxon>Burkholderiales</taxon>
        <taxon>Oxalobacteraceae</taxon>
        <taxon>Telluria group</taxon>
        <taxon>Pseudoduganella</taxon>
    </lineage>
</organism>
<name>A0ABY8B6P1_9BURK</name>
<evidence type="ECO:0008006" key="3">
    <source>
        <dbReference type="Google" id="ProtNLM"/>
    </source>
</evidence>
<sequence>MARSAAFQLDAPDADARLQPVHDSLLYLRSFVNDSAAAFGRFDAARILLAAGGYALHSAIKTLACLGVRRLAVLPTGGDWQPHELQAAFAELARWPDARLDIVAAPEAGYTYVVQVADDASAPFERLLAALPAARHLVAFAAQGQLCALHGSDLALLPARRGDTRLAPPDGLCAGATAAMICFDDLCGVRPLAPRRYLHFGLDADVPLNSAGLYPLAPFDAANAGATGAIVVAERIEELACTPLAPLRPPVERTPESGCLKLYTLEACLPGRADPVVLAGAGMTRARCVSSALLQLAAGQRHWFSHTDADERAAVGHYLAQLDVAAAAVAPLRAAAPAAGPAPELSAREHYLGFCIAATYGEPVQWSEAALDGAPWPRCTVLRGGAVAIYLPHDGVPAAAQREAGLLALYGALWQGHVNGRDIVLPDEPLQPGEPA</sequence>
<keyword evidence="2" id="KW-1185">Reference proteome</keyword>
<protein>
    <recommendedName>
        <fullName evidence="3">DUF115 domain-containing protein</fullName>
    </recommendedName>
</protein>
<dbReference type="EMBL" id="CP119083">
    <property type="protein sequence ID" value="WEF31605.1"/>
    <property type="molecule type" value="Genomic_DNA"/>
</dbReference>
<dbReference type="Proteomes" id="UP001216510">
    <property type="component" value="Chromosome"/>
</dbReference>